<dbReference type="AlphaFoldDB" id="D7BYH7"/>
<dbReference type="EMBL" id="CP002047">
    <property type="protein sequence ID" value="ADI03505.1"/>
    <property type="molecule type" value="Genomic_DNA"/>
</dbReference>
<dbReference type="PATRIC" id="fig|749414.3.peg.395"/>
<evidence type="ECO:0000256" key="1">
    <source>
        <dbReference type="SAM" id="MobiDB-lite"/>
    </source>
</evidence>
<keyword evidence="3" id="KW-1185">Reference proteome</keyword>
<sequence>MQALIGVLTPDQVLALADGLGEASRRMTAGPACSGPDAEAAAGLGG</sequence>
<accession>D7BYH7</accession>
<proteinExistence type="predicted"/>
<evidence type="ECO:0000313" key="2">
    <source>
        <dbReference type="EMBL" id="ADI03505.1"/>
    </source>
</evidence>
<dbReference type="Proteomes" id="UP000000377">
    <property type="component" value="Chromosome"/>
</dbReference>
<protein>
    <submittedName>
        <fullName evidence="2">Uncharacterized protein</fullName>
    </submittedName>
</protein>
<gene>
    <name evidence="2" type="ordered locus">SBI_00384</name>
</gene>
<organism evidence="2 3">
    <name type="scientific">Streptomyces bingchenggensis (strain BCW-1)</name>
    <dbReference type="NCBI Taxonomy" id="749414"/>
    <lineage>
        <taxon>Bacteria</taxon>
        <taxon>Bacillati</taxon>
        <taxon>Actinomycetota</taxon>
        <taxon>Actinomycetes</taxon>
        <taxon>Kitasatosporales</taxon>
        <taxon>Streptomycetaceae</taxon>
        <taxon>Streptomyces</taxon>
    </lineage>
</organism>
<dbReference type="KEGG" id="sbh:SBI_00384"/>
<feature type="region of interest" description="Disordered" evidence="1">
    <location>
        <begin position="25"/>
        <end position="46"/>
    </location>
</feature>
<dbReference type="HOGENOM" id="CLU_3189347_0_0_11"/>
<dbReference type="STRING" id="749414.SBI_00384"/>
<evidence type="ECO:0000313" key="3">
    <source>
        <dbReference type="Proteomes" id="UP000000377"/>
    </source>
</evidence>
<name>D7BYH7_STRBB</name>
<dbReference type="RefSeq" id="WP_014172984.1">
    <property type="nucleotide sequence ID" value="NC_016582.1"/>
</dbReference>
<reference evidence="2 3" key="1">
    <citation type="journal article" date="2010" name="J. Bacteriol.">
        <title>Genome sequence of the milbemycin-producing bacterium Streptomyces bingchenggensis.</title>
        <authorList>
            <person name="Wang X.J."/>
            <person name="Yan Y.J."/>
            <person name="Zhang B."/>
            <person name="An J."/>
            <person name="Wang J.J."/>
            <person name="Tian J."/>
            <person name="Jiang L."/>
            <person name="Chen Y.H."/>
            <person name="Huang S.X."/>
            <person name="Yin M."/>
            <person name="Zhang J."/>
            <person name="Gao A.L."/>
            <person name="Liu C.X."/>
            <person name="Zhu Z.X."/>
            <person name="Xiang W.S."/>
        </authorList>
    </citation>
    <scope>NUCLEOTIDE SEQUENCE [LARGE SCALE GENOMIC DNA]</scope>
    <source>
        <strain evidence="2 3">BCW-1</strain>
    </source>
</reference>